<accession>A0A182XQR2</accession>
<keyword evidence="2" id="KW-1185">Reference proteome</keyword>
<proteinExistence type="predicted"/>
<dbReference type="VEuPathDB" id="VectorBase:AQUA014198"/>
<protein>
    <submittedName>
        <fullName evidence="1">Uncharacterized protein</fullName>
    </submittedName>
</protein>
<dbReference type="Proteomes" id="UP000076407">
    <property type="component" value="Unassembled WGS sequence"/>
</dbReference>
<evidence type="ECO:0000313" key="2">
    <source>
        <dbReference type="Proteomes" id="UP000076407"/>
    </source>
</evidence>
<reference evidence="1" key="1">
    <citation type="submission" date="2020-05" db="UniProtKB">
        <authorList>
            <consortium name="EnsemblMetazoa"/>
        </authorList>
    </citation>
    <scope>IDENTIFICATION</scope>
    <source>
        <strain evidence="1">SANGQUA</strain>
    </source>
</reference>
<dbReference type="EnsemblMetazoa" id="AQUA014198-RA">
    <property type="protein sequence ID" value="AQUA014198-PA"/>
    <property type="gene ID" value="AQUA014198"/>
</dbReference>
<organism evidence="1 2">
    <name type="scientific">Anopheles quadriannulatus</name>
    <name type="common">Mosquito</name>
    <dbReference type="NCBI Taxonomy" id="34691"/>
    <lineage>
        <taxon>Eukaryota</taxon>
        <taxon>Metazoa</taxon>
        <taxon>Ecdysozoa</taxon>
        <taxon>Arthropoda</taxon>
        <taxon>Hexapoda</taxon>
        <taxon>Insecta</taxon>
        <taxon>Pterygota</taxon>
        <taxon>Neoptera</taxon>
        <taxon>Endopterygota</taxon>
        <taxon>Diptera</taxon>
        <taxon>Nematocera</taxon>
        <taxon>Culicoidea</taxon>
        <taxon>Culicidae</taxon>
        <taxon>Anophelinae</taxon>
        <taxon>Anopheles</taxon>
    </lineage>
</organism>
<evidence type="ECO:0000313" key="1">
    <source>
        <dbReference type="EnsemblMetazoa" id="AQUA014198-PA"/>
    </source>
</evidence>
<name>A0A182XQR2_ANOQN</name>
<sequence length="61" mass="6791">MVNRSIVSENTVRDDVSRIPKRRAIAALAGECNLPLSSEHTLSLPRFVVLYSGGGWDERCF</sequence>
<dbReference type="AlphaFoldDB" id="A0A182XQR2"/>